<dbReference type="PANTHER" id="PTHR48228">
    <property type="entry name" value="SUCCINYL-COA--D-CITRAMALATE COA-TRANSFERASE"/>
    <property type="match status" value="1"/>
</dbReference>
<name>A0ABP7AJB1_9ACTN</name>
<proteinExistence type="predicted"/>
<dbReference type="EMBL" id="BAAAZO010000012">
    <property type="protein sequence ID" value="GAA3633460.1"/>
    <property type="molecule type" value="Genomic_DNA"/>
</dbReference>
<sequence length="368" mass="38757">MGDEGRSAGPLTGLRVLELAGIGPVPHAAMILADLGADVVRVDRPGGLDAGDQVLRGRRAAELDLRSPAGRDTLLELADRADVLLEGFRPGVTERLGIGPDVCLARNPRLVYGRMTGWGRTGPRAHQAGHDINYLALAGVLHGIGRPGERPVPPMNLVGDFGGGSMFLVTGVLAALVERGVSGRGQVVDAAMVDGASLLMQMMWSWRAQGGWTDTPGSNLLDGGAPFYDTYRCADGRHVAVGALEPAFYAQLLDGLGITPDELPDRADRGSWPILRERFTAAFARHDLAHWRDVFDGSDACVTPVLSMTEALDDPHLRAHGTHLEIHGVPQPGPAPRFSRTPPGNPAPPASSGIGAAAVLRDWPAPGA</sequence>
<accession>A0ABP7AJB1</accession>
<organism evidence="2 3">
    <name type="scientific">Kineosporia mesophila</name>
    <dbReference type="NCBI Taxonomy" id="566012"/>
    <lineage>
        <taxon>Bacteria</taxon>
        <taxon>Bacillati</taxon>
        <taxon>Actinomycetota</taxon>
        <taxon>Actinomycetes</taxon>
        <taxon>Kineosporiales</taxon>
        <taxon>Kineosporiaceae</taxon>
        <taxon>Kineosporia</taxon>
    </lineage>
</organism>
<dbReference type="Proteomes" id="UP001501074">
    <property type="component" value="Unassembled WGS sequence"/>
</dbReference>
<keyword evidence="3" id="KW-1185">Reference proteome</keyword>
<feature type="region of interest" description="Disordered" evidence="1">
    <location>
        <begin position="330"/>
        <end position="368"/>
    </location>
</feature>
<evidence type="ECO:0000313" key="3">
    <source>
        <dbReference type="Proteomes" id="UP001501074"/>
    </source>
</evidence>
<dbReference type="RefSeq" id="WP_231485654.1">
    <property type="nucleotide sequence ID" value="NZ_BAAAZO010000012.1"/>
</dbReference>
<dbReference type="InterPro" id="IPR023606">
    <property type="entry name" value="CoA-Trfase_III_dom_1_sf"/>
</dbReference>
<dbReference type="PANTHER" id="PTHR48228:SF5">
    <property type="entry name" value="ALPHA-METHYLACYL-COA RACEMASE"/>
    <property type="match status" value="1"/>
</dbReference>
<dbReference type="Pfam" id="PF02515">
    <property type="entry name" value="CoA_transf_3"/>
    <property type="match status" value="1"/>
</dbReference>
<evidence type="ECO:0000313" key="2">
    <source>
        <dbReference type="EMBL" id="GAA3633460.1"/>
    </source>
</evidence>
<comment type="caution">
    <text evidence="2">The sequence shown here is derived from an EMBL/GenBank/DDBJ whole genome shotgun (WGS) entry which is preliminary data.</text>
</comment>
<dbReference type="SUPFAM" id="SSF89796">
    <property type="entry name" value="CoA-transferase family III (CaiB/BaiF)"/>
    <property type="match status" value="1"/>
</dbReference>
<dbReference type="Gene3D" id="3.30.1540.10">
    <property type="entry name" value="formyl-coa transferase, domain 3"/>
    <property type="match status" value="1"/>
</dbReference>
<evidence type="ECO:0000256" key="1">
    <source>
        <dbReference type="SAM" id="MobiDB-lite"/>
    </source>
</evidence>
<gene>
    <name evidence="2" type="ORF">GCM10022223_59750</name>
</gene>
<reference evidence="3" key="1">
    <citation type="journal article" date="2019" name="Int. J. Syst. Evol. Microbiol.">
        <title>The Global Catalogue of Microorganisms (GCM) 10K type strain sequencing project: providing services to taxonomists for standard genome sequencing and annotation.</title>
        <authorList>
            <consortium name="The Broad Institute Genomics Platform"/>
            <consortium name="The Broad Institute Genome Sequencing Center for Infectious Disease"/>
            <person name="Wu L."/>
            <person name="Ma J."/>
        </authorList>
    </citation>
    <scope>NUCLEOTIDE SEQUENCE [LARGE SCALE GENOMIC DNA]</scope>
    <source>
        <strain evidence="3">JCM 16902</strain>
    </source>
</reference>
<protein>
    <submittedName>
        <fullName evidence="2">CaiB/BaiF CoA-transferase family protein</fullName>
    </submittedName>
</protein>
<dbReference type="InterPro" id="IPR003673">
    <property type="entry name" value="CoA-Trfase_fam_III"/>
</dbReference>
<dbReference type="InterPro" id="IPR050509">
    <property type="entry name" value="CoA-transferase_III"/>
</dbReference>
<dbReference type="InterPro" id="IPR044855">
    <property type="entry name" value="CoA-Trfase_III_dom3_sf"/>
</dbReference>
<dbReference type="Gene3D" id="3.40.50.10540">
    <property type="entry name" value="Crotonobetainyl-coa:carnitine coa-transferase, domain 1"/>
    <property type="match status" value="1"/>
</dbReference>